<accession>A0A9W9A509</accession>
<protein>
    <submittedName>
        <fullName evidence="1">Uncharacterized protein</fullName>
    </submittedName>
</protein>
<name>A0A9W9A509_9AGAR</name>
<dbReference type="EMBL" id="JANVFS010000023">
    <property type="protein sequence ID" value="KAJ4474621.1"/>
    <property type="molecule type" value="Genomic_DNA"/>
</dbReference>
<sequence length="60" mass="6940">MHPTFYFNFTSCTWNALPSTCTISSLHQCSRFSLQFQKHLFQSIPFPPYPNQHQNSSSNG</sequence>
<evidence type="ECO:0000313" key="1">
    <source>
        <dbReference type="EMBL" id="KAJ4474621.1"/>
    </source>
</evidence>
<comment type="caution">
    <text evidence="1">The sequence shown here is derived from an EMBL/GenBank/DDBJ whole genome shotgun (WGS) entry which is preliminary data.</text>
</comment>
<organism evidence="1 2">
    <name type="scientific">Lentinula lateritia</name>
    <dbReference type="NCBI Taxonomy" id="40482"/>
    <lineage>
        <taxon>Eukaryota</taxon>
        <taxon>Fungi</taxon>
        <taxon>Dikarya</taxon>
        <taxon>Basidiomycota</taxon>
        <taxon>Agaricomycotina</taxon>
        <taxon>Agaricomycetes</taxon>
        <taxon>Agaricomycetidae</taxon>
        <taxon>Agaricales</taxon>
        <taxon>Marasmiineae</taxon>
        <taxon>Omphalotaceae</taxon>
        <taxon>Lentinula</taxon>
    </lineage>
</organism>
<evidence type="ECO:0000313" key="2">
    <source>
        <dbReference type="Proteomes" id="UP001150238"/>
    </source>
</evidence>
<dbReference type="AlphaFoldDB" id="A0A9W9A509"/>
<proteinExistence type="predicted"/>
<reference evidence="1" key="1">
    <citation type="submission" date="2022-08" db="EMBL/GenBank/DDBJ databases">
        <authorList>
            <consortium name="DOE Joint Genome Institute"/>
            <person name="Min B."/>
            <person name="Riley R."/>
            <person name="Sierra-Patev S."/>
            <person name="Naranjo-Ortiz M."/>
            <person name="Looney B."/>
            <person name="Konkel Z."/>
            <person name="Slot J.C."/>
            <person name="Sakamoto Y."/>
            <person name="Steenwyk J.L."/>
            <person name="Rokas A."/>
            <person name="Carro J."/>
            <person name="Camarero S."/>
            <person name="Ferreira P."/>
            <person name="Molpeceres G."/>
            <person name="Ruiz-Duenas F.J."/>
            <person name="Serrano A."/>
            <person name="Henrissat B."/>
            <person name="Drula E."/>
            <person name="Hughes K.W."/>
            <person name="Mata J.L."/>
            <person name="Ishikawa N.K."/>
            <person name="Vargas-Isla R."/>
            <person name="Ushijima S."/>
            <person name="Smith C.A."/>
            <person name="Ahrendt S."/>
            <person name="Andreopoulos W."/>
            <person name="He G."/>
            <person name="Labutti K."/>
            <person name="Lipzen A."/>
            <person name="Ng V."/>
            <person name="Sandor L."/>
            <person name="Barry K."/>
            <person name="Martinez A.T."/>
            <person name="Xiao Y."/>
            <person name="Gibbons J.G."/>
            <person name="Terashima K."/>
            <person name="Hibbett D.S."/>
            <person name="Grigoriev I.V."/>
        </authorList>
    </citation>
    <scope>NUCLEOTIDE SEQUENCE</scope>
    <source>
        <strain evidence="1">Sp2 HRB7682 ss15</strain>
    </source>
</reference>
<reference evidence="1" key="2">
    <citation type="journal article" date="2023" name="Proc. Natl. Acad. Sci. U.S.A.">
        <title>A global phylogenomic analysis of the shiitake genus Lentinula.</title>
        <authorList>
            <person name="Sierra-Patev S."/>
            <person name="Min B."/>
            <person name="Naranjo-Ortiz M."/>
            <person name="Looney B."/>
            <person name="Konkel Z."/>
            <person name="Slot J.C."/>
            <person name="Sakamoto Y."/>
            <person name="Steenwyk J.L."/>
            <person name="Rokas A."/>
            <person name="Carro J."/>
            <person name="Camarero S."/>
            <person name="Ferreira P."/>
            <person name="Molpeceres G."/>
            <person name="Ruiz-Duenas F.J."/>
            <person name="Serrano A."/>
            <person name="Henrissat B."/>
            <person name="Drula E."/>
            <person name="Hughes K.W."/>
            <person name="Mata J.L."/>
            <person name="Ishikawa N.K."/>
            <person name="Vargas-Isla R."/>
            <person name="Ushijima S."/>
            <person name="Smith C.A."/>
            <person name="Donoghue J."/>
            <person name="Ahrendt S."/>
            <person name="Andreopoulos W."/>
            <person name="He G."/>
            <person name="LaButti K."/>
            <person name="Lipzen A."/>
            <person name="Ng V."/>
            <person name="Riley R."/>
            <person name="Sandor L."/>
            <person name="Barry K."/>
            <person name="Martinez A.T."/>
            <person name="Xiao Y."/>
            <person name="Gibbons J.G."/>
            <person name="Terashima K."/>
            <person name="Grigoriev I.V."/>
            <person name="Hibbett D."/>
        </authorList>
    </citation>
    <scope>NUCLEOTIDE SEQUENCE</scope>
    <source>
        <strain evidence="1">Sp2 HRB7682 ss15</strain>
    </source>
</reference>
<dbReference type="Proteomes" id="UP001150238">
    <property type="component" value="Unassembled WGS sequence"/>
</dbReference>
<gene>
    <name evidence="1" type="ORF">C8J55DRAFT_518162</name>
</gene>